<protein>
    <submittedName>
        <fullName evidence="1">Uncharacterized protein</fullName>
    </submittedName>
</protein>
<gene>
    <name evidence="1" type="ORF">C471_13726</name>
</gene>
<organism evidence="1 2">
    <name type="scientific">Halorubrum saccharovorum DSM 1137</name>
    <dbReference type="NCBI Taxonomy" id="1227484"/>
    <lineage>
        <taxon>Archaea</taxon>
        <taxon>Methanobacteriati</taxon>
        <taxon>Methanobacteriota</taxon>
        <taxon>Stenosarchaea group</taxon>
        <taxon>Halobacteria</taxon>
        <taxon>Halobacteriales</taxon>
        <taxon>Haloferacaceae</taxon>
        <taxon>Halorubrum</taxon>
    </lineage>
</organism>
<dbReference type="PATRIC" id="fig|1227484.4.peg.2703"/>
<comment type="caution">
    <text evidence="1">The sequence shown here is derived from an EMBL/GenBank/DDBJ whole genome shotgun (WGS) entry which is preliminary data.</text>
</comment>
<dbReference type="EMBL" id="AOJE01000066">
    <property type="protein sequence ID" value="ELZ36977.1"/>
    <property type="molecule type" value="Genomic_DNA"/>
</dbReference>
<dbReference type="Proteomes" id="UP000011514">
    <property type="component" value="Unassembled WGS sequence"/>
</dbReference>
<dbReference type="eggNOG" id="arCOG03194">
    <property type="taxonomic scope" value="Archaea"/>
</dbReference>
<reference evidence="1 2" key="1">
    <citation type="journal article" date="2014" name="PLoS Genet.">
        <title>Phylogenetically driven sequencing of extremely halophilic archaea reveals strategies for static and dynamic osmo-response.</title>
        <authorList>
            <person name="Becker E.A."/>
            <person name="Seitzer P.M."/>
            <person name="Tritt A."/>
            <person name="Larsen D."/>
            <person name="Krusor M."/>
            <person name="Yao A.I."/>
            <person name="Wu D."/>
            <person name="Madern D."/>
            <person name="Eisen J.A."/>
            <person name="Darling A.E."/>
            <person name="Facciotti M.T."/>
        </authorList>
    </citation>
    <scope>NUCLEOTIDE SEQUENCE [LARGE SCALE GENOMIC DNA]</scope>
    <source>
        <strain evidence="1 2">DSM 1137</strain>
    </source>
</reference>
<sequence length="654" mass="74030">MTDNDLEMERGRAQAMHSFGEANVVDMGDLGVTAEVRPWRNSYEIDDIDKERIVAEINNRAERHQNRTTGDTWDDLTSSDIDIYQVYRSIETRLFPTIFYCEDCKKIHSTAREYPQQLPSDGKCEVCDGKLTQLSFVNVCRCGRLEDPSPPKPCSNHAFEDYRIQKTSSGPASWRFRCNKCGNSMGGMSKSCGVCNEMDGPLPTASSRIYYSQRFVRANIPLVDIEPEEMPTYQQWARVLAAVYLGYQDPDDMTIEELATEEGKSSQFEEMVEDGEDPETVKRILEGMGIPLEGRGLALEDTEHIVPFDAQKEFHSEEADRKLAWSNTSHALFTFMRTTDGYDGDPEKIKQLDYPNPTDLEIYTSDPEFRSDHPQSSRYRDQLNKTNISQAWVVDQFPLLNVLYGYSRGDPEPRNTDLKRFTHPRGKNTVPVFADRAPSEAIVLEIDRAAIINWLVANDLLDESAPEDSRYSVPDTSDERALKEWFLTNIATTELENPFADIEDEITEAVYTLLHSMSHCLLARAGEQCGLATDTLGERVFSNIPAIVIYASTTESFSIGSMSTLFKTRLHPWLSQARDLAEDCLLDPACSEDTEGAACDACIHISETSCEFFNHSLDRRLLEGKDKITGFWEPAIQNSSERTSDMNSIDEETE</sequence>
<dbReference type="AlphaFoldDB" id="M0DQL9"/>
<evidence type="ECO:0000313" key="2">
    <source>
        <dbReference type="Proteomes" id="UP000011514"/>
    </source>
</evidence>
<accession>M0DQL9</accession>
<keyword evidence="2" id="KW-1185">Reference proteome</keyword>
<evidence type="ECO:0000313" key="1">
    <source>
        <dbReference type="EMBL" id="ELZ36977.1"/>
    </source>
</evidence>
<proteinExistence type="predicted"/>
<name>M0DQL9_9EURY</name>
<dbReference type="STRING" id="1227484.C471_13726"/>